<dbReference type="SUPFAM" id="SSF53187">
    <property type="entry name" value="Zn-dependent exopeptidases"/>
    <property type="match status" value="1"/>
</dbReference>
<dbReference type="PROSITE" id="PS00759">
    <property type="entry name" value="ARGE_DAPE_CPG2_2"/>
    <property type="match status" value="1"/>
</dbReference>
<dbReference type="EMBL" id="JABXYM010000001">
    <property type="protein sequence ID" value="MCR6096637.1"/>
    <property type="molecule type" value="Genomic_DNA"/>
</dbReference>
<dbReference type="InterPro" id="IPR011650">
    <property type="entry name" value="Peptidase_M20_dimer"/>
</dbReference>
<dbReference type="PANTHER" id="PTHR42994">
    <property type="entry name" value="PEPTIDASE T"/>
    <property type="match status" value="1"/>
</dbReference>
<comment type="caution">
    <text evidence="11">The sequence shown here is derived from an EMBL/GenBank/DDBJ whole genome shotgun (WGS) entry which is preliminary data.</text>
</comment>
<dbReference type="SUPFAM" id="SSF55031">
    <property type="entry name" value="Bacterial exopeptidase dimerisation domain"/>
    <property type="match status" value="1"/>
</dbReference>
<protein>
    <submittedName>
        <fullName evidence="11">M20/M25/M40 family metallo-hydrolase</fullName>
    </submittedName>
</protein>
<sequence>MVNEQRLIDEFMELVKIDSETRYERKIADILTKKFEKLGLEVNEDSSAVVTGHGAGNLICTLAGTAEQGDTIYFTSHMDTVVPGKDVNPILENGYIASDGTTVLGADDKAGLAAMLEAIKLLKEKNIPHGTVQFIITAGEESGLVGAKALNRQDILADYGFALDSDGTVGHIITAAPNQSKVKAVVYGKTAHAGVAPELGVSAITVASKAIANMPLGRIDEETTANIGRIEGGSQTNIVCDRVDILAEARSLVTEKMEKQTQDMKAAFEAAAEEMGGKVDVTIDVAYPGFKHAEEDDIVQKAKSAVQSIGRTPVLKQSGGGSDANIISGLGIPTVNLGIGYENIHTTSEKIPVKELVKTAELVVALIEKSVSQ</sequence>
<dbReference type="Gene3D" id="3.40.630.10">
    <property type="entry name" value="Zn peptidases"/>
    <property type="match status" value="1"/>
</dbReference>
<keyword evidence="3 9" id="KW-0479">Metal-binding</keyword>
<accession>A0A9Q4B1J1</accession>
<dbReference type="GO" id="GO:0046872">
    <property type="term" value="F:metal ion binding"/>
    <property type="evidence" value="ECO:0007669"/>
    <property type="project" value="UniProtKB-UniRule"/>
</dbReference>
<dbReference type="NCBIfam" id="TIGR01883">
    <property type="entry name" value="PepT-like"/>
    <property type="match status" value="1"/>
</dbReference>
<comment type="cofactor">
    <cofactor evidence="1">
        <name>Zn(2+)</name>
        <dbReference type="ChEBI" id="CHEBI:29105"/>
    </cofactor>
</comment>
<dbReference type="InterPro" id="IPR008007">
    <property type="entry name" value="Peptidase_M42"/>
</dbReference>
<dbReference type="PANTHER" id="PTHR42994:SF2">
    <property type="entry name" value="PEPTIDASE"/>
    <property type="match status" value="1"/>
</dbReference>
<dbReference type="InterPro" id="IPR002933">
    <property type="entry name" value="Peptidase_M20"/>
</dbReference>
<dbReference type="Gene3D" id="3.30.70.360">
    <property type="match status" value="1"/>
</dbReference>
<dbReference type="GO" id="GO:0008237">
    <property type="term" value="F:metallopeptidase activity"/>
    <property type="evidence" value="ECO:0007669"/>
    <property type="project" value="UniProtKB-KW"/>
</dbReference>
<keyword evidence="6" id="KW-0482">Metalloprotease</keyword>
<comment type="cofactor">
    <cofactor evidence="9">
        <name>a divalent metal cation</name>
        <dbReference type="ChEBI" id="CHEBI:60240"/>
    </cofactor>
    <text evidence="9">Binds 2 divalent metal cations per subunit.</text>
</comment>
<evidence type="ECO:0000313" key="12">
    <source>
        <dbReference type="Proteomes" id="UP001057753"/>
    </source>
</evidence>
<name>A0A9Q4B1J1_SALAG</name>
<dbReference type="InterPro" id="IPR036264">
    <property type="entry name" value="Bact_exopeptidase_dim_dom"/>
</dbReference>
<evidence type="ECO:0000259" key="10">
    <source>
        <dbReference type="Pfam" id="PF07687"/>
    </source>
</evidence>
<evidence type="ECO:0000256" key="6">
    <source>
        <dbReference type="ARBA" id="ARBA00023049"/>
    </source>
</evidence>
<organism evidence="11 12">
    <name type="scientific">Salipaludibacillus agaradhaerens</name>
    <name type="common">Bacillus agaradhaerens</name>
    <dbReference type="NCBI Taxonomy" id="76935"/>
    <lineage>
        <taxon>Bacteria</taxon>
        <taxon>Bacillati</taxon>
        <taxon>Bacillota</taxon>
        <taxon>Bacilli</taxon>
        <taxon>Bacillales</taxon>
        <taxon>Bacillaceae</taxon>
    </lineage>
</organism>
<feature type="domain" description="Peptidase M20 dimerisation" evidence="10">
    <location>
        <begin position="181"/>
        <end position="274"/>
    </location>
</feature>
<keyword evidence="12" id="KW-1185">Reference proteome</keyword>
<keyword evidence="2" id="KW-0645">Protease</keyword>
<evidence type="ECO:0000256" key="8">
    <source>
        <dbReference type="PIRSR" id="PIRSR001123-1"/>
    </source>
</evidence>
<keyword evidence="5" id="KW-0862">Zinc</keyword>
<evidence type="ECO:0000256" key="3">
    <source>
        <dbReference type="ARBA" id="ARBA00022723"/>
    </source>
</evidence>
<dbReference type="Proteomes" id="UP001057753">
    <property type="component" value="Unassembled WGS sequence"/>
</dbReference>
<dbReference type="AlphaFoldDB" id="A0A9Q4B1J1"/>
<dbReference type="Pfam" id="PF01546">
    <property type="entry name" value="Peptidase_M20"/>
    <property type="match status" value="1"/>
</dbReference>
<dbReference type="PROSITE" id="PS00758">
    <property type="entry name" value="ARGE_DAPE_CPG2_1"/>
    <property type="match status" value="1"/>
</dbReference>
<reference evidence="11" key="1">
    <citation type="submission" date="2020-06" db="EMBL/GenBank/DDBJ databases">
        <title>Insight into the genomes of haloalkaliphilic bacilli from Kenyan soda lakes.</title>
        <authorList>
            <person name="Mwirichia R."/>
            <person name="Villamizar G.C."/>
            <person name="Poehlein A."/>
            <person name="Mugweru J."/>
            <person name="Kipnyargis A."/>
            <person name="Kiplimo D."/>
            <person name="Orwa P."/>
            <person name="Daniel R."/>
        </authorList>
    </citation>
    <scope>NUCLEOTIDE SEQUENCE</scope>
    <source>
        <strain evidence="11">B1096_S55</strain>
    </source>
</reference>
<feature type="active site" description="Proton acceptor" evidence="8">
    <location>
        <position position="140"/>
    </location>
</feature>
<feature type="binding site" evidence="9">
    <location>
        <position position="107"/>
    </location>
    <ligand>
        <name>Zn(2+)</name>
        <dbReference type="ChEBI" id="CHEBI:29105"/>
        <label>1</label>
    </ligand>
</feature>
<proteinExistence type="inferred from homology"/>
<evidence type="ECO:0000256" key="1">
    <source>
        <dbReference type="ARBA" id="ARBA00001947"/>
    </source>
</evidence>
<keyword evidence="4" id="KW-0378">Hydrolase</keyword>
<feature type="binding site" evidence="9">
    <location>
        <position position="141"/>
    </location>
    <ligand>
        <name>Zn(2+)</name>
        <dbReference type="ChEBI" id="CHEBI:29105"/>
        <label>2</label>
    </ligand>
</feature>
<evidence type="ECO:0000256" key="7">
    <source>
        <dbReference type="PIRNR" id="PIRNR001123"/>
    </source>
</evidence>
<evidence type="ECO:0000256" key="2">
    <source>
        <dbReference type="ARBA" id="ARBA00022670"/>
    </source>
</evidence>
<feature type="binding site" evidence="9">
    <location>
        <position position="164"/>
    </location>
    <ligand>
        <name>Zn(2+)</name>
        <dbReference type="ChEBI" id="CHEBI:29105"/>
        <label>1</label>
    </ligand>
</feature>
<dbReference type="GO" id="GO:0004177">
    <property type="term" value="F:aminopeptidase activity"/>
    <property type="evidence" value="ECO:0007669"/>
    <property type="project" value="UniProtKB-UniRule"/>
</dbReference>
<evidence type="ECO:0000256" key="9">
    <source>
        <dbReference type="PIRSR" id="PIRSR001123-2"/>
    </source>
</evidence>
<dbReference type="PIRSF" id="PIRSF001123">
    <property type="entry name" value="PepA_GA"/>
    <property type="match status" value="1"/>
</dbReference>
<gene>
    <name evidence="11" type="ORF">HXA33_08715</name>
</gene>
<dbReference type="InterPro" id="IPR001261">
    <property type="entry name" value="ArgE/DapE_CS"/>
</dbReference>
<feature type="binding site" evidence="9">
    <location>
        <position position="107"/>
    </location>
    <ligand>
        <name>Zn(2+)</name>
        <dbReference type="ChEBI" id="CHEBI:29105"/>
        <label>2</label>
    </ligand>
</feature>
<comment type="similarity">
    <text evidence="7">Belongs to the peptidase M42 family.</text>
</comment>
<evidence type="ECO:0000256" key="5">
    <source>
        <dbReference type="ARBA" id="ARBA00022833"/>
    </source>
</evidence>
<dbReference type="InterPro" id="IPR010162">
    <property type="entry name" value="PepT-like"/>
</dbReference>
<evidence type="ECO:0000256" key="4">
    <source>
        <dbReference type="ARBA" id="ARBA00022801"/>
    </source>
</evidence>
<dbReference type="GO" id="GO:0006508">
    <property type="term" value="P:proteolysis"/>
    <property type="evidence" value="ECO:0007669"/>
    <property type="project" value="UniProtKB-KW"/>
</dbReference>
<evidence type="ECO:0000313" key="11">
    <source>
        <dbReference type="EMBL" id="MCR6096637.1"/>
    </source>
</evidence>
<dbReference type="RefSeq" id="WP_257821192.1">
    <property type="nucleotide sequence ID" value="NZ_JABXYM010000001.1"/>
</dbReference>
<dbReference type="Pfam" id="PF07687">
    <property type="entry name" value="M20_dimer"/>
    <property type="match status" value="1"/>
</dbReference>